<protein>
    <submittedName>
        <fullName evidence="2">Uncharacterized protein</fullName>
    </submittedName>
</protein>
<accession>A0AAN8FZI6</accession>
<name>A0AAN8FZI6_PATCE</name>
<evidence type="ECO:0000256" key="1">
    <source>
        <dbReference type="SAM" id="MobiDB-lite"/>
    </source>
</evidence>
<dbReference type="Proteomes" id="UP001347796">
    <property type="component" value="Unassembled WGS sequence"/>
</dbReference>
<evidence type="ECO:0000313" key="3">
    <source>
        <dbReference type="Proteomes" id="UP001347796"/>
    </source>
</evidence>
<dbReference type="EMBL" id="JAZGQO010000018">
    <property type="protein sequence ID" value="KAK6167397.1"/>
    <property type="molecule type" value="Genomic_DNA"/>
</dbReference>
<keyword evidence="3" id="KW-1185">Reference proteome</keyword>
<sequence>MMCLELLDRSDEDMDEEDIPRDPNIPGVYITDNGGDNDVNTKLKPDRKQQANTDTTEIGMKLDEMSDIKPCMNVRSNETVSKSKEKMMCLELVNRSDE</sequence>
<dbReference type="AlphaFoldDB" id="A0AAN8FZI6"/>
<organism evidence="2 3">
    <name type="scientific">Patella caerulea</name>
    <name type="common">Rayed Mediterranean limpet</name>
    <dbReference type="NCBI Taxonomy" id="87958"/>
    <lineage>
        <taxon>Eukaryota</taxon>
        <taxon>Metazoa</taxon>
        <taxon>Spiralia</taxon>
        <taxon>Lophotrochozoa</taxon>
        <taxon>Mollusca</taxon>
        <taxon>Gastropoda</taxon>
        <taxon>Patellogastropoda</taxon>
        <taxon>Patelloidea</taxon>
        <taxon>Patellidae</taxon>
        <taxon>Patella</taxon>
    </lineage>
</organism>
<comment type="caution">
    <text evidence="2">The sequence shown here is derived from an EMBL/GenBank/DDBJ whole genome shotgun (WGS) entry which is preliminary data.</text>
</comment>
<proteinExistence type="predicted"/>
<feature type="compositionally biased region" description="Basic and acidic residues" evidence="1">
    <location>
        <begin position="39"/>
        <end position="49"/>
    </location>
</feature>
<reference evidence="2 3" key="1">
    <citation type="submission" date="2024-01" db="EMBL/GenBank/DDBJ databases">
        <title>The genome of the rayed Mediterranean limpet Patella caerulea (Linnaeus, 1758).</title>
        <authorList>
            <person name="Anh-Thu Weber A."/>
            <person name="Halstead-Nussloch G."/>
        </authorList>
    </citation>
    <scope>NUCLEOTIDE SEQUENCE [LARGE SCALE GENOMIC DNA]</scope>
    <source>
        <strain evidence="2">AATW-2023a</strain>
        <tissue evidence="2">Whole specimen</tissue>
    </source>
</reference>
<feature type="region of interest" description="Disordered" evidence="1">
    <location>
        <begin position="1"/>
        <end position="53"/>
    </location>
</feature>
<evidence type="ECO:0000313" key="2">
    <source>
        <dbReference type="EMBL" id="KAK6167397.1"/>
    </source>
</evidence>
<gene>
    <name evidence="2" type="ORF">SNE40_021433</name>
</gene>
<feature type="compositionally biased region" description="Acidic residues" evidence="1">
    <location>
        <begin position="10"/>
        <end position="19"/>
    </location>
</feature>